<evidence type="ECO:0000256" key="16">
    <source>
        <dbReference type="ARBA" id="ARBA00032185"/>
    </source>
</evidence>
<keyword evidence="19" id="KW-1185">Reference proteome</keyword>
<dbReference type="NCBIfam" id="TIGR02847">
    <property type="entry name" value="CyoD"/>
    <property type="match status" value="1"/>
</dbReference>
<comment type="similarity">
    <text evidence="2">Belongs to the cytochrome c oxidase bacterial subunit 4 family.</text>
</comment>
<evidence type="ECO:0000256" key="9">
    <source>
        <dbReference type="ARBA" id="ARBA00022989"/>
    </source>
</evidence>
<reference evidence="18 19" key="1">
    <citation type="submission" date="2022-01" db="EMBL/GenBank/DDBJ databases">
        <title>Whole genome-based taxonomy of the Shewanellaceae.</title>
        <authorList>
            <person name="Martin-Rodriguez A.J."/>
        </authorList>
    </citation>
    <scope>NUCLEOTIDE SEQUENCE [LARGE SCALE GENOMIC DNA]</scope>
    <source>
        <strain evidence="18 19">DSM 17177</strain>
    </source>
</reference>
<dbReference type="Proteomes" id="UP001203423">
    <property type="component" value="Unassembled WGS sequence"/>
</dbReference>
<evidence type="ECO:0000256" key="1">
    <source>
        <dbReference type="ARBA" id="ARBA00004651"/>
    </source>
</evidence>
<comment type="function">
    <text evidence="12">Cytochrome bo(3) ubiquinol terminal oxidase is the component of the aerobic respiratory chain of E.coli that predominates when cells are grown at high aeration. Has proton pump activity across the membrane in addition to electron transfer, pumping 2 protons/electron.</text>
</comment>
<evidence type="ECO:0000313" key="19">
    <source>
        <dbReference type="Proteomes" id="UP001203423"/>
    </source>
</evidence>
<evidence type="ECO:0000256" key="7">
    <source>
        <dbReference type="ARBA" id="ARBA00022692"/>
    </source>
</evidence>
<evidence type="ECO:0000313" key="18">
    <source>
        <dbReference type="EMBL" id="MCL1124440.1"/>
    </source>
</evidence>
<keyword evidence="7 17" id="KW-0812">Transmembrane</keyword>
<evidence type="ECO:0000256" key="13">
    <source>
        <dbReference type="ARBA" id="ARBA00030071"/>
    </source>
</evidence>
<feature type="transmembrane region" description="Helical" evidence="17">
    <location>
        <begin position="45"/>
        <end position="67"/>
    </location>
</feature>
<proteinExistence type="inferred from homology"/>
<feature type="transmembrane region" description="Helical" evidence="17">
    <location>
        <begin position="79"/>
        <end position="101"/>
    </location>
</feature>
<dbReference type="InterPro" id="IPR014210">
    <property type="entry name" value="Cyt_o_ubiqinol_oxidase_su4"/>
</dbReference>
<dbReference type="Pfam" id="PF03626">
    <property type="entry name" value="COX4_pro"/>
    <property type="match status" value="1"/>
</dbReference>
<evidence type="ECO:0000256" key="15">
    <source>
        <dbReference type="ARBA" id="ARBA00031887"/>
    </source>
</evidence>
<dbReference type="InterPro" id="IPR050968">
    <property type="entry name" value="Cytochrome_c_oxidase_bac_sub4"/>
</dbReference>
<comment type="subunit">
    <text evidence="3">Heterooctamer of two A chains, two B chains, two C chains and two D chains.</text>
</comment>
<evidence type="ECO:0000256" key="8">
    <source>
        <dbReference type="ARBA" id="ARBA00022982"/>
    </source>
</evidence>
<keyword evidence="11 17" id="KW-0472">Membrane</keyword>
<evidence type="ECO:0000256" key="14">
    <source>
        <dbReference type="ARBA" id="ARBA00030211"/>
    </source>
</evidence>
<evidence type="ECO:0000256" key="4">
    <source>
        <dbReference type="ARBA" id="ARBA00014689"/>
    </source>
</evidence>
<evidence type="ECO:0000256" key="17">
    <source>
        <dbReference type="SAM" id="Phobius"/>
    </source>
</evidence>
<accession>A0ABT0LAD0</accession>
<name>A0ABT0LAD0_9GAMM</name>
<gene>
    <name evidence="18" type="primary">cyoD</name>
    <name evidence="18" type="ORF">L2764_08115</name>
</gene>
<sequence length="109" mass="12208">MSKSNVTSSGADHGTLKSYIIGFMLSILLTVIPYYLVVEKSVPTVTLILLVVAFGLVQLLVQLVFFLHLNTKSEKGWNFQSFVFTALVVVILLAGSLWIMYNLRINMMH</sequence>
<evidence type="ECO:0000256" key="3">
    <source>
        <dbReference type="ARBA" id="ARBA00011700"/>
    </source>
</evidence>
<dbReference type="RefSeq" id="WP_248939722.1">
    <property type="nucleotide sequence ID" value="NZ_JAKIKS010000024.1"/>
</dbReference>
<comment type="subcellular location">
    <subcellularLocation>
        <location evidence="1">Cell membrane</location>
        <topology evidence="1">Multi-pass membrane protein</topology>
    </subcellularLocation>
</comment>
<keyword evidence="10" id="KW-0560">Oxidoreductase</keyword>
<evidence type="ECO:0000256" key="11">
    <source>
        <dbReference type="ARBA" id="ARBA00023136"/>
    </source>
</evidence>
<evidence type="ECO:0000256" key="2">
    <source>
        <dbReference type="ARBA" id="ARBA00008079"/>
    </source>
</evidence>
<evidence type="ECO:0000256" key="12">
    <source>
        <dbReference type="ARBA" id="ARBA00025694"/>
    </source>
</evidence>
<organism evidence="18 19">
    <name type="scientific">Shewanella surugensis</name>
    <dbReference type="NCBI Taxonomy" id="212020"/>
    <lineage>
        <taxon>Bacteria</taxon>
        <taxon>Pseudomonadati</taxon>
        <taxon>Pseudomonadota</taxon>
        <taxon>Gammaproteobacteria</taxon>
        <taxon>Alteromonadales</taxon>
        <taxon>Shewanellaceae</taxon>
        <taxon>Shewanella</taxon>
    </lineage>
</organism>
<protein>
    <recommendedName>
        <fullName evidence="4">Cytochrome bo(3) ubiquinol oxidase subunit 4</fullName>
    </recommendedName>
    <alternativeName>
        <fullName evidence="16">Cytochrome o ubiquinol oxidase subunit 4</fullName>
    </alternativeName>
    <alternativeName>
        <fullName evidence="13">Oxidase bo(3) subunit 4</fullName>
    </alternativeName>
    <alternativeName>
        <fullName evidence="14">Ubiquinol oxidase polypeptide IV</fullName>
    </alternativeName>
    <alternativeName>
        <fullName evidence="15">Ubiquinol oxidase subunit 4</fullName>
    </alternativeName>
</protein>
<evidence type="ECO:0000256" key="5">
    <source>
        <dbReference type="ARBA" id="ARBA00022448"/>
    </source>
</evidence>
<keyword evidence="9 17" id="KW-1133">Transmembrane helix</keyword>
<dbReference type="PANTHER" id="PTHR36835:SF1">
    <property type="entry name" value="CYTOCHROME BO(3) UBIQUINOL OXIDASE SUBUNIT 4"/>
    <property type="match status" value="1"/>
</dbReference>
<keyword evidence="8" id="KW-0249">Electron transport</keyword>
<keyword evidence="5" id="KW-0813">Transport</keyword>
<feature type="transmembrane region" description="Helical" evidence="17">
    <location>
        <begin position="20"/>
        <end position="38"/>
    </location>
</feature>
<evidence type="ECO:0000256" key="10">
    <source>
        <dbReference type="ARBA" id="ARBA00023002"/>
    </source>
</evidence>
<dbReference type="EMBL" id="JAKIKS010000024">
    <property type="protein sequence ID" value="MCL1124440.1"/>
    <property type="molecule type" value="Genomic_DNA"/>
</dbReference>
<dbReference type="InterPro" id="IPR005171">
    <property type="entry name" value="Cyt_c_oxidase_su4_prok"/>
</dbReference>
<keyword evidence="6" id="KW-1003">Cell membrane</keyword>
<comment type="caution">
    <text evidence="18">The sequence shown here is derived from an EMBL/GenBank/DDBJ whole genome shotgun (WGS) entry which is preliminary data.</text>
</comment>
<dbReference type="PANTHER" id="PTHR36835">
    <property type="entry name" value="CYTOCHROME BO(3) UBIQUINOL OXIDASE SUBUNIT 4"/>
    <property type="match status" value="1"/>
</dbReference>
<evidence type="ECO:0000256" key="6">
    <source>
        <dbReference type="ARBA" id="ARBA00022475"/>
    </source>
</evidence>